<dbReference type="InterPro" id="IPR051624">
    <property type="entry name" value="RMD1/Sad1-interacting"/>
</dbReference>
<dbReference type="InterPro" id="IPR003734">
    <property type="entry name" value="DUF155"/>
</dbReference>
<comment type="caution">
    <text evidence="3">The sequence shown here is derived from an EMBL/GenBank/DDBJ whole genome shotgun (WGS) entry which is preliminary data.</text>
</comment>
<evidence type="ECO:0000313" key="4">
    <source>
        <dbReference type="Proteomes" id="UP001211907"/>
    </source>
</evidence>
<feature type="domain" description="DUF155" evidence="2">
    <location>
        <begin position="172"/>
        <end position="302"/>
    </location>
</feature>
<sequence>MFRRAIRQTIISTATKTATIAGVHSTIEFHSDSGRFIRKLARHPFSILGCKSLFSTWPALANTAHQPKAKNIADIRKTQQNSMSKPKKKGVRAVGVATQRIDELNANVSQRSPPTHRATAFSIAESFNFLSLLPILQQNYILLPFIADDVYHIKIKSDDDLYSVTSTHSAEVFLFSNGVFVTWGATDEQIDDLLKLANDVGQGTIYRDSEIEWFDYIVDSEHKGGIVNDTIVIGSDIPADQYKLAFSSGLARSAKLASLENLLDAHLHKNRNIPNLLLRGKKLPLGRHTILKSLGELFSLRGH</sequence>
<dbReference type="Proteomes" id="UP001211907">
    <property type="component" value="Unassembled WGS sequence"/>
</dbReference>
<reference evidence="3" key="1">
    <citation type="submission" date="2020-05" db="EMBL/GenBank/DDBJ databases">
        <title>Phylogenomic resolution of chytrid fungi.</title>
        <authorList>
            <person name="Stajich J.E."/>
            <person name="Amses K."/>
            <person name="Simmons R."/>
            <person name="Seto K."/>
            <person name="Myers J."/>
            <person name="Bonds A."/>
            <person name="Quandt C.A."/>
            <person name="Barry K."/>
            <person name="Liu P."/>
            <person name="Grigoriev I."/>
            <person name="Longcore J.E."/>
            <person name="James T.Y."/>
        </authorList>
    </citation>
    <scope>NUCLEOTIDE SEQUENCE</scope>
    <source>
        <strain evidence="3">JEL0513</strain>
    </source>
</reference>
<feature type="non-terminal residue" evidence="3">
    <location>
        <position position="303"/>
    </location>
</feature>
<dbReference type="GO" id="GO:0070131">
    <property type="term" value="P:positive regulation of mitochondrial translation"/>
    <property type="evidence" value="ECO:0007669"/>
    <property type="project" value="TreeGrafter"/>
</dbReference>
<accession>A0AAD5XCR1</accession>
<proteinExistence type="inferred from homology"/>
<keyword evidence="4" id="KW-1185">Reference proteome</keyword>
<name>A0AAD5XCR1_9FUNG</name>
<gene>
    <name evidence="3" type="ORF">HK100_004239</name>
</gene>
<evidence type="ECO:0000259" key="2">
    <source>
        <dbReference type="Pfam" id="PF02582"/>
    </source>
</evidence>
<dbReference type="AlphaFoldDB" id="A0AAD5XCR1"/>
<dbReference type="PANTHER" id="PTHR16255">
    <property type="entry name" value="REQUIRED FOR MEIOTIC NUCLEAR DIVISION PROTEIN 1 HOMOLOG"/>
    <property type="match status" value="1"/>
</dbReference>
<dbReference type="EMBL" id="JADGJH010002117">
    <property type="protein sequence ID" value="KAJ3103252.1"/>
    <property type="molecule type" value="Genomic_DNA"/>
</dbReference>
<dbReference type="Pfam" id="PF02582">
    <property type="entry name" value="DUF155"/>
    <property type="match status" value="1"/>
</dbReference>
<organism evidence="3 4">
    <name type="scientific">Physocladia obscura</name>
    <dbReference type="NCBI Taxonomy" id="109957"/>
    <lineage>
        <taxon>Eukaryota</taxon>
        <taxon>Fungi</taxon>
        <taxon>Fungi incertae sedis</taxon>
        <taxon>Chytridiomycota</taxon>
        <taxon>Chytridiomycota incertae sedis</taxon>
        <taxon>Chytridiomycetes</taxon>
        <taxon>Chytridiales</taxon>
        <taxon>Chytriomycetaceae</taxon>
        <taxon>Physocladia</taxon>
    </lineage>
</organism>
<evidence type="ECO:0000256" key="1">
    <source>
        <dbReference type="ARBA" id="ARBA00008306"/>
    </source>
</evidence>
<protein>
    <recommendedName>
        <fullName evidence="2">DUF155 domain-containing protein</fullName>
    </recommendedName>
</protein>
<dbReference type="PANTHER" id="PTHR16255:SF1">
    <property type="entry name" value="REQUIRED FOR MEIOTIC NUCLEAR DIVISION PROTEIN 1 HOMOLOG"/>
    <property type="match status" value="1"/>
</dbReference>
<evidence type="ECO:0000313" key="3">
    <source>
        <dbReference type="EMBL" id="KAJ3103252.1"/>
    </source>
</evidence>
<comment type="similarity">
    <text evidence="1">Belongs to the RMD1/sif2 family.</text>
</comment>
<dbReference type="GO" id="GO:0005739">
    <property type="term" value="C:mitochondrion"/>
    <property type="evidence" value="ECO:0007669"/>
    <property type="project" value="UniProtKB-ARBA"/>
</dbReference>